<accession>A0A3M8WEK1</accession>
<dbReference type="Proteomes" id="UP000275401">
    <property type="component" value="Unassembled WGS sequence"/>
</dbReference>
<gene>
    <name evidence="2" type="ORF">EEJ42_14140</name>
</gene>
<evidence type="ECO:0000256" key="1">
    <source>
        <dbReference type="SAM" id="MobiDB-lite"/>
    </source>
</evidence>
<organism evidence="2 3">
    <name type="scientific">Streptomyces botrytidirepellens</name>
    <dbReference type="NCBI Taxonomy" id="2486417"/>
    <lineage>
        <taxon>Bacteria</taxon>
        <taxon>Bacillati</taxon>
        <taxon>Actinomycetota</taxon>
        <taxon>Actinomycetes</taxon>
        <taxon>Kitasatosporales</taxon>
        <taxon>Streptomycetaceae</taxon>
        <taxon>Streptomyces</taxon>
    </lineage>
</organism>
<dbReference type="AlphaFoldDB" id="A0A3M8WEK1"/>
<feature type="region of interest" description="Disordered" evidence="1">
    <location>
        <begin position="1"/>
        <end position="23"/>
    </location>
</feature>
<name>A0A3M8WEK1_9ACTN</name>
<reference evidence="2 3" key="1">
    <citation type="submission" date="2018-11" db="EMBL/GenBank/DDBJ databases">
        <title>The Potential of Streptomyces as Biocontrol Agents against the Tomato grey mould, Botrytis cinerea (Gray mold) Frontiers in Microbiology.</title>
        <authorList>
            <person name="Li D."/>
        </authorList>
    </citation>
    <scope>NUCLEOTIDE SEQUENCE [LARGE SCALE GENOMIC DNA]</scope>
    <source>
        <strain evidence="2 3">NEAU-LD23</strain>
    </source>
</reference>
<comment type="caution">
    <text evidence="2">The sequence shown here is derived from an EMBL/GenBank/DDBJ whole genome shotgun (WGS) entry which is preliminary data.</text>
</comment>
<proteinExistence type="predicted"/>
<dbReference type="EMBL" id="RIBZ01000179">
    <property type="protein sequence ID" value="RNG27005.1"/>
    <property type="molecule type" value="Genomic_DNA"/>
</dbReference>
<protein>
    <submittedName>
        <fullName evidence="2">Uncharacterized protein</fullName>
    </submittedName>
</protein>
<evidence type="ECO:0000313" key="3">
    <source>
        <dbReference type="Proteomes" id="UP000275401"/>
    </source>
</evidence>
<evidence type="ECO:0000313" key="2">
    <source>
        <dbReference type="EMBL" id="RNG27005.1"/>
    </source>
</evidence>
<keyword evidence="3" id="KW-1185">Reference proteome</keyword>
<sequence length="163" mass="17414">MDEGLTPTGPGAFSDRDQSETRLPTGESMRTLTMAGGMLAATGLTLGLMSAPAFATPTSASDATAAAVQGPPPKAGKGSVKCNENNSRINFSWKTGYASTKVYYNNHCLGGFKTKVAFKFWNDGATPWYKCVSFEGMTQGTYKFAHINEIMGVSKDTKKCEKN</sequence>